<dbReference type="AlphaFoldDB" id="A0A2S6IS68"/>
<accession>A0A2S6IS68</accession>
<keyword evidence="3" id="KW-1185">Reference proteome</keyword>
<evidence type="ECO:0008006" key="4">
    <source>
        <dbReference type="Google" id="ProtNLM"/>
    </source>
</evidence>
<organism evidence="2 3">
    <name type="scientific">Nonlabens xylanidelens</name>
    <dbReference type="NCBI Taxonomy" id="191564"/>
    <lineage>
        <taxon>Bacteria</taxon>
        <taxon>Pseudomonadati</taxon>
        <taxon>Bacteroidota</taxon>
        <taxon>Flavobacteriia</taxon>
        <taxon>Flavobacteriales</taxon>
        <taxon>Flavobacteriaceae</taxon>
        <taxon>Nonlabens</taxon>
    </lineage>
</organism>
<keyword evidence="1" id="KW-0732">Signal</keyword>
<sequence length="333" mass="38468">MKLLILFTLLAAQLCVAQVHFKIVNSETKEALVNIPVRFGEKNGMYSNAQGEVTIPDGFEVQQITIAALGYKPYTAEVAIIQNTTVSLKPLTYHLPEVVLRGEPKKVKTFKQKAIRSNSVFDSHWQYHGVEYGVFIPNNHDNADMQLLELTIPFISKRRDWKKENEDYKKDSTNVRVRTLKNDFQYLYRISFYHMNQDSTFSRLSIPPKELIVSDENRKLKMDLEKDQVWADHSGLLIGLHNLGPCDDKGILLSIPRFGKERIGPNGKMYKPINNRENVPHIGVTTKRKGDLVDYINWHFKENSKWEPMRFLGGTPEKTRRLSLGYKLKVITY</sequence>
<protein>
    <recommendedName>
        <fullName evidence="4">Carboxypeptidase-like protein</fullName>
    </recommendedName>
</protein>
<comment type="caution">
    <text evidence="2">The sequence shown here is derived from an EMBL/GenBank/DDBJ whole genome shotgun (WGS) entry which is preliminary data.</text>
</comment>
<dbReference type="Proteomes" id="UP000239002">
    <property type="component" value="Unassembled WGS sequence"/>
</dbReference>
<dbReference type="OrthoDB" id="914976at2"/>
<gene>
    <name evidence="2" type="ORF">LY01_00941</name>
</gene>
<feature type="chain" id="PRO_5015472687" description="Carboxypeptidase-like protein" evidence="1">
    <location>
        <begin position="18"/>
        <end position="333"/>
    </location>
</feature>
<reference evidence="2 3" key="1">
    <citation type="submission" date="2018-02" db="EMBL/GenBank/DDBJ databases">
        <title>Genomic Encyclopedia of Archaeal and Bacterial Type Strains, Phase II (KMG-II): from individual species to whole genera.</title>
        <authorList>
            <person name="Goeker M."/>
        </authorList>
    </citation>
    <scope>NUCLEOTIDE SEQUENCE [LARGE SCALE GENOMIC DNA]</scope>
    <source>
        <strain evidence="2 3">DSM 16809</strain>
    </source>
</reference>
<evidence type="ECO:0000256" key="1">
    <source>
        <dbReference type="SAM" id="SignalP"/>
    </source>
</evidence>
<name>A0A2S6IS68_9FLAO</name>
<dbReference type="RefSeq" id="WP_105023092.1">
    <property type="nucleotide sequence ID" value="NZ_MQVW01000027.1"/>
</dbReference>
<feature type="signal peptide" evidence="1">
    <location>
        <begin position="1"/>
        <end position="17"/>
    </location>
</feature>
<evidence type="ECO:0000313" key="2">
    <source>
        <dbReference type="EMBL" id="PPK97114.1"/>
    </source>
</evidence>
<evidence type="ECO:0000313" key="3">
    <source>
        <dbReference type="Proteomes" id="UP000239002"/>
    </source>
</evidence>
<dbReference type="EMBL" id="PTJE01000001">
    <property type="protein sequence ID" value="PPK97114.1"/>
    <property type="molecule type" value="Genomic_DNA"/>
</dbReference>
<proteinExistence type="predicted"/>